<sequence length="310" mass="36740" precursor="true">MKYLKKPHLPIFILFVLLSAFGYNEFIKEKYTKQEKMILIHGYEQNIGLKNIHLDLVYRLEQDAERNLLEQGSDSCAKENYSNFKHKIEKLEQIRIRTFDSCFNNKTTININDGNEDIFVPKINTPKIATAFYDYVDRVSKLDTMFARKYKDFVFEEGMNDEQINDFYFDTDDYLRAFHFARFEAQLSKMYYEDTKLLLRQNFVAPYGLKIEEAKDIPFIMPERNKKAKKNEYNISSITAFPFDKSARLIYPEGVTTSFDENGFIIIPKEYRTGRQKFQVKFPVGCDRDTIFNIDIDFEGIEKFYKNAAK</sequence>
<organism evidence="1 2">
    <name type="scientific">Bernardetia litoralis (strain ATCC 23117 / DSM 6794 / NBRC 15988 / NCIMB 1366 / Fx l1 / Sio-4)</name>
    <name type="common">Flexibacter litoralis</name>
    <dbReference type="NCBI Taxonomy" id="880071"/>
    <lineage>
        <taxon>Bacteria</taxon>
        <taxon>Pseudomonadati</taxon>
        <taxon>Bacteroidota</taxon>
        <taxon>Cytophagia</taxon>
        <taxon>Cytophagales</taxon>
        <taxon>Bernardetiaceae</taxon>
        <taxon>Bernardetia</taxon>
    </lineage>
</organism>
<dbReference type="RefSeq" id="WP_014796991.1">
    <property type="nucleotide sequence ID" value="NC_018018.1"/>
</dbReference>
<keyword evidence="2" id="KW-1185">Reference proteome</keyword>
<evidence type="ECO:0000313" key="2">
    <source>
        <dbReference type="Proteomes" id="UP000006054"/>
    </source>
</evidence>
<dbReference type="AlphaFoldDB" id="I4AHU9"/>
<dbReference type="HOGENOM" id="CLU_896439_0_0_10"/>
<name>I4AHU9_BERLS</name>
<proteinExistence type="predicted"/>
<protein>
    <submittedName>
        <fullName evidence="1">Uncharacterized protein</fullName>
    </submittedName>
</protein>
<accession>I4AHU9</accession>
<evidence type="ECO:0000313" key="1">
    <source>
        <dbReference type="EMBL" id="AFM03534.1"/>
    </source>
</evidence>
<gene>
    <name evidence="1" type="ordered locus">Fleli_1096</name>
</gene>
<dbReference type="KEGG" id="fli:Fleli_1096"/>
<dbReference type="STRING" id="880071.Fleli_1096"/>
<dbReference type="EMBL" id="CP003345">
    <property type="protein sequence ID" value="AFM03534.1"/>
    <property type="molecule type" value="Genomic_DNA"/>
</dbReference>
<dbReference type="Proteomes" id="UP000006054">
    <property type="component" value="Chromosome"/>
</dbReference>
<reference evidence="2" key="1">
    <citation type="submission" date="2012-06" db="EMBL/GenBank/DDBJ databases">
        <title>The complete genome of Flexibacter litoralis DSM 6794.</title>
        <authorList>
            <person name="Lucas S."/>
            <person name="Copeland A."/>
            <person name="Lapidus A."/>
            <person name="Glavina del Rio T."/>
            <person name="Dalin E."/>
            <person name="Tice H."/>
            <person name="Bruce D."/>
            <person name="Goodwin L."/>
            <person name="Pitluck S."/>
            <person name="Peters L."/>
            <person name="Ovchinnikova G."/>
            <person name="Lu M."/>
            <person name="Kyrpides N."/>
            <person name="Mavromatis K."/>
            <person name="Ivanova N."/>
            <person name="Brettin T."/>
            <person name="Detter J.C."/>
            <person name="Han C."/>
            <person name="Larimer F."/>
            <person name="Land M."/>
            <person name="Hauser L."/>
            <person name="Markowitz V."/>
            <person name="Cheng J.-F."/>
            <person name="Hugenholtz P."/>
            <person name="Woyke T."/>
            <person name="Wu D."/>
            <person name="Spring S."/>
            <person name="Lang E."/>
            <person name="Kopitz M."/>
            <person name="Brambilla E."/>
            <person name="Klenk H.-P."/>
            <person name="Eisen J.A."/>
        </authorList>
    </citation>
    <scope>NUCLEOTIDE SEQUENCE [LARGE SCALE GENOMIC DNA]</scope>
    <source>
        <strain evidence="2">ATCC 23117 / DSM 6794 / NBRC 15988 / NCIMB 1366 / Sio-4</strain>
    </source>
</reference>